<dbReference type="AlphaFoldDB" id="A0A371H428"/>
<dbReference type="Proteomes" id="UP000257109">
    <property type="component" value="Unassembled WGS sequence"/>
</dbReference>
<gene>
    <name evidence="1" type="ORF">CR513_19698</name>
</gene>
<dbReference type="EMBL" id="QJKJ01003633">
    <property type="protein sequence ID" value="RDX97525.1"/>
    <property type="molecule type" value="Genomic_DNA"/>
</dbReference>
<protein>
    <submittedName>
        <fullName evidence="1">Uncharacterized protein</fullName>
    </submittedName>
</protein>
<name>A0A371H428_MUCPR</name>
<evidence type="ECO:0000313" key="2">
    <source>
        <dbReference type="Proteomes" id="UP000257109"/>
    </source>
</evidence>
<reference evidence="1" key="1">
    <citation type="submission" date="2018-05" db="EMBL/GenBank/DDBJ databases">
        <title>Draft genome of Mucuna pruriens seed.</title>
        <authorList>
            <person name="Nnadi N.E."/>
            <person name="Vos R."/>
            <person name="Hasami M.H."/>
            <person name="Devisetty U.K."/>
            <person name="Aguiy J.C."/>
        </authorList>
    </citation>
    <scope>NUCLEOTIDE SEQUENCE [LARGE SCALE GENOMIC DNA]</scope>
    <source>
        <strain evidence="1">JCA_2017</strain>
    </source>
</reference>
<sequence length="160" mass="16918">MIYHGICTLHLGAVFLEESSQERVGVATNLLQPLLKVFKIKQPQYGHEIVLVIGPRQLQQLRNHGAELLGLFGVGHVAVIPVESLSGDHSHYAVERHVVELGSEFHFGEVAGRVLGELVHEHVSLVLSDSGEVVDAVGGEDVEGGDAAEVAPVLAVGGGA</sequence>
<evidence type="ECO:0000313" key="1">
    <source>
        <dbReference type="EMBL" id="RDX97525.1"/>
    </source>
</evidence>
<proteinExistence type="predicted"/>
<comment type="caution">
    <text evidence="1">The sequence shown here is derived from an EMBL/GenBank/DDBJ whole genome shotgun (WGS) entry which is preliminary data.</text>
</comment>
<keyword evidence="2" id="KW-1185">Reference proteome</keyword>
<organism evidence="1 2">
    <name type="scientific">Mucuna pruriens</name>
    <name type="common">Velvet bean</name>
    <name type="synonym">Dolichos pruriens</name>
    <dbReference type="NCBI Taxonomy" id="157652"/>
    <lineage>
        <taxon>Eukaryota</taxon>
        <taxon>Viridiplantae</taxon>
        <taxon>Streptophyta</taxon>
        <taxon>Embryophyta</taxon>
        <taxon>Tracheophyta</taxon>
        <taxon>Spermatophyta</taxon>
        <taxon>Magnoliopsida</taxon>
        <taxon>eudicotyledons</taxon>
        <taxon>Gunneridae</taxon>
        <taxon>Pentapetalae</taxon>
        <taxon>rosids</taxon>
        <taxon>fabids</taxon>
        <taxon>Fabales</taxon>
        <taxon>Fabaceae</taxon>
        <taxon>Papilionoideae</taxon>
        <taxon>50 kb inversion clade</taxon>
        <taxon>NPAAA clade</taxon>
        <taxon>indigoferoid/millettioid clade</taxon>
        <taxon>Phaseoleae</taxon>
        <taxon>Mucuna</taxon>
    </lineage>
</organism>
<accession>A0A371H428</accession>
<feature type="non-terminal residue" evidence="1">
    <location>
        <position position="1"/>
    </location>
</feature>